<dbReference type="Pfam" id="PF00004">
    <property type="entry name" value="AAA"/>
    <property type="match status" value="2"/>
</dbReference>
<dbReference type="InterPro" id="IPR003959">
    <property type="entry name" value="ATPase_AAA_core"/>
</dbReference>
<name>A0AA88V1X0_9ASTE</name>
<evidence type="ECO:0000256" key="4">
    <source>
        <dbReference type="ARBA" id="ARBA00022741"/>
    </source>
</evidence>
<comment type="subcellular location">
    <subcellularLocation>
        <location evidence="1">Membrane</location>
        <topology evidence="1">Multi-pass membrane protein</topology>
    </subcellularLocation>
</comment>
<dbReference type="InterPro" id="IPR027417">
    <property type="entry name" value="P-loop_NTPase"/>
</dbReference>
<dbReference type="SUPFAM" id="SSF52540">
    <property type="entry name" value="P-loop containing nucleoside triphosphate hydrolases"/>
    <property type="match status" value="2"/>
</dbReference>
<evidence type="ECO:0000256" key="2">
    <source>
        <dbReference type="ARBA" id="ARBA00022670"/>
    </source>
</evidence>
<dbReference type="GO" id="GO:0006508">
    <property type="term" value="P:proteolysis"/>
    <property type="evidence" value="ECO:0007669"/>
    <property type="project" value="UniProtKB-KW"/>
</dbReference>
<dbReference type="Pfam" id="PF06480">
    <property type="entry name" value="FtsH_ext"/>
    <property type="match status" value="2"/>
</dbReference>
<keyword evidence="2" id="KW-0645">Protease</keyword>
<dbReference type="GO" id="GO:0005524">
    <property type="term" value="F:ATP binding"/>
    <property type="evidence" value="ECO:0007669"/>
    <property type="project" value="UniProtKB-KW"/>
</dbReference>
<proteinExistence type="predicted"/>
<evidence type="ECO:0000256" key="1">
    <source>
        <dbReference type="ARBA" id="ARBA00004141"/>
    </source>
</evidence>
<dbReference type="GO" id="GO:0009535">
    <property type="term" value="C:chloroplast thylakoid membrane"/>
    <property type="evidence" value="ECO:0007669"/>
    <property type="project" value="TreeGrafter"/>
</dbReference>
<dbReference type="Gene3D" id="1.10.8.60">
    <property type="match status" value="1"/>
</dbReference>
<protein>
    <recommendedName>
        <fullName evidence="10">AAA+ ATPase domain-containing protein</fullName>
    </recommendedName>
</protein>
<feature type="domain" description="AAA+ ATPase" evidence="10">
    <location>
        <begin position="264"/>
        <end position="401"/>
    </location>
</feature>
<gene>
    <name evidence="11" type="ORF">RJ639_023359</name>
</gene>
<reference evidence="11" key="1">
    <citation type="submission" date="2022-12" db="EMBL/GenBank/DDBJ databases">
        <title>Draft genome assemblies for two species of Escallonia (Escalloniales).</title>
        <authorList>
            <person name="Chanderbali A."/>
            <person name="Dervinis C."/>
            <person name="Anghel I."/>
            <person name="Soltis D."/>
            <person name="Soltis P."/>
            <person name="Zapata F."/>
        </authorList>
    </citation>
    <scope>NUCLEOTIDE SEQUENCE</scope>
    <source>
        <strain evidence="11">UCBG64.0493</strain>
        <tissue evidence="11">Leaf</tissue>
    </source>
</reference>
<dbReference type="InterPro" id="IPR003960">
    <property type="entry name" value="ATPase_AAA_CS"/>
</dbReference>
<dbReference type="EMBL" id="JAVXUP010003080">
    <property type="protein sequence ID" value="KAK3000142.1"/>
    <property type="molecule type" value="Genomic_DNA"/>
</dbReference>
<dbReference type="GO" id="GO:0004176">
    <property type="term" value="F:ATP-dependent peptidase activity"/>
    <property type="evidence" value="ECO:0007669"/>
    <property type="project" value="InterPro"/>
</dbReference>
<feature type="domain" description="AAA+ ATPase" evidence="10">
    <location>
        <begin position="676"/>
        <end position="813"/>
    </location>
</feature>
<keyword evidence="3" id="KW-0812">Transmembrane</keyword>
<dbReference type="GO" id="GO:0016887">
    <property type="term" value="F:ATP hydrolysis activity"/>
    <property type="evidence" value="ECO:0007669"/>
    <property type="project" value="InterPro"/>
</dbReference>
<keyword evidence="5" id="KW-0378">Hydrolase</keyword>
<dbReference type="InterPro" id="IPR003593">
    <property type="entry name" value="AAA+_ATPase"/>
</dbReference>
<evidence type="ECO:0000256" key="3">
    <source>
        <dbReference type="ARBA" id="ARBA00022692"/>
    </source>
</evidence>
<keyword evidence="12" id="KW-1185">Reference proteome</keyword>
<keyword evidence="6" id="KW-0067">ATP-binding</keyword>
<evidence type="ECO:0000256" key="8">
    <source>
        <dbReference type="ARBA" id="ARBA00022989"/>
    </source>
</evidence>
<dbReference type="AlphaFoldDB" id="A0AA88V1X0"/>
<organism evidence="11 12">
    <name type="scientific">Escallonia herrerae</name>
    <dbReference type="NCBI Taxonomy" id="1293975"/>
    <lineage>
        <taxon>Eukaryota</taxon>
        <taxon>Viridiplantae</taxon>
        <taxon>Streptophyta</taxon>
        <taxon>Embryophyta</taxon>
        <taxon>Tracheophyta</taxon>
        <taxon>Spermatophyta</taxon>
        <taxon>Magnoliopsida</taxon>
        <taxon>eudicotyledons</taxon>
        <taxon>Gunneridae</taxon>
        <taxon>Pentapetalae</taxon>
        <taxon>asterids</taxon>
        <taxon>campanulids</taxon>
        <taxon>Escalloniales</taxon>
        <taxon>Escalloniaceae</taxon>
        <taxon>Escallonia</taxon>
    </lineage>
</organism>
<keyword evidence="8" id="KW-1133">Transmembrane helix</keyword>
<evidence type="ECO:0000256" key="7">
    <source>
        <dbReference type="ARBA" id="ARBA00022946"/>
    </source>
</evidence>
<dbReference type="Gene3D" id="3.40.50.300">
    <property type="entry name" value="P-loop containing nucleotide triphosphate hydrolases"/>
    <property type="match status" value="2"/>
</dbReference>
<dbReference type="InterPro" id="IPR041569">
    <property type="entry name" value="AAA_lid_3"/>
</dbReference>
<evidence type="ECO:0000313" key="11">
    <source>
        <dbReference type="EMBL" id="KAK3000142.1"/>
    </source>
</evidence>
<accession>A0AA88V1X0</accession>
<dbReference type="Proteomes" id="UP001188597">
    <property type="component" value="Unassembled WGS sequence"/>
</dbReference>
<dbReference type="Pfam" id="PF17862">
    <property type="entry name" value="AAA_lid_3"/>
    <property type="match status" value="1"/>
</dbReference>
<sequence length="847" mass="93416">MHNLIGLDLDPTARAELGGLSVLVVEICKYCPPSEETRLFIAEVGSLYLLQKLDTLQYKEVPYSELLKGIKNGTVRRVQFEEGKGSSSRVLFSVASNRRSVRDAVLGFLNWCRRSRNVVGSNGDNASMLQKMFGSVFKRMTKTNQEWQYSTRTLEQYNNGLQKLMEDYGVTYGSAPPSVFITAWNSLLELMSVLIPMAIGAWVSAHFVGKIVSSGKKNTARRFEDKPMVKFEDVEGVDAAKTELMEIVSCLKGDTRYKKVGAKVPRGVLLSGPPGTGKTLLARAMAGEVGVPFFSVSASEFIELYVGVGAARVRDLFREARKNAPSIIFIDEIDSVGGQRTESSNSEWHQTLNQLLTEMDGFEVDKKMVVVIAATNRPEALDPALCRAGRFSRKVAVGEPDEQGRSKILAVHMRGVPLAEDKTRICNDVASITQGLVGADLANIVNEAVLHAARRVGSLYLLQKLDTLQYKEVPYSELLKGIKNGTVRRVQFEEGEGSSSRVLFSVASNRRSVRDAVLGFLNWCRRSRNVVGSNGDNASMLQKMFGSVFKRMTKTNQEWQYSTRTLEQYNNGLQKLMEDYGVTYGSAPPSVFITAWNSLLELMSVLIPMAIGAWVSAHFVGKIVSSGKKNTARRFEDKPMVKFEDVEGVDAAKTELMEIVSCLKGDTRYKKVGAKVPRGVLLSGPPGTGKTLLARAMAGEVGVPFFSVSASEFIELYVGVGAARVRDLFREARKNAPSIIFIDEIDSVGGQRTESSNSEWHQTLNQLLTEMDGFEVDKKMVVVIAATNRPEALDPALCRPGRFSRKVAVGEPDEQGRSKILAVHMRGVPLAEDKTHICNDMHLLPKD</sequence>
<dbReference type="FunFam" id="3.40.50.300:FF:000277">
    <property type="entry name" value="ATP-dependent zinc metalloprotease FtsH"/>
    <property type="match status" value="2"/>
</dbReference>
<dbReference type="PANTHER" id="PTHR23076">
    <property type="entry name" value="METALLOPROTEASE M41 FTSH"/>
    <property type="match status" value="1"/>
</dbReference>
<dbReference type="CDD" id="cd19501">
    <property type="entry name" value="RecA-like_FtsH"/>
    <property type="match status" value="2"/>
</dbReference>
<dbReference type="SMART" id="SM00382">
    <property type="entry name" value="AAA"/>
    <property type="match status" value="2"/>
</dbReference>
<evidence type="ECO:0000256" key="9">
    <source>
        <dbReference type="ARBA" id="ARBA00023136"/>
    </source>
</evidence>
<keyword evidence="7" id="KW-0809">Transit peptide</keyword>
<comment type="caution">
    <text evidence="11">The sequence shown here is derived from an EMBL/GenBank/DDBJ whole genome shotgun (WGS) entry which is preliminary data.</text>
</comment>
<dbReference type="PANTHER" id="PTHR23076:SF117">
    <property type="entry name" value="AAA+ ATPASE DOMAIN, ATPASE, AAA-TYPE, CORE, PEPTIDASE M41, FTSH EXTRACELLULAR"/>
    <property type="match status" value="1"/>
</dbReference>
<evidence type="ECO:0000259" key="10">
    <source>
        <dbReference type="SMART" id="SM00382"/>
    </source>
</evidence>
<evidence type="ECO:0000256" key="5">
    <source>
        <dbReference type="ARBA" id="ARBA00022801"/>
    </source>
</evidence>
<evidence type="ECO:0000256" key="6">
    <source>
        <dbReference type="ARBA" id="ARBA00022840"/>
    </source>
</evidence>
<dbReference type="PROSITE" id="PS00674">
    <property type="entry name" value="AAA"/>
    <property type="match status" value="2"/>
</dbReference>
<dbReference type="InterPro" id="IPR011546">
    <property type="entry name" value="Pept_M41_FtsH_extracell"/>
</dbReference>
<evidence type="ECO:0000313" key="12">
    <source>
        <dbReference type="Proteomes" id="UP001188597"/>
    </source>
</evidence>
<keyword evidence="9" id="KW-0472">Membrane</keyword>
<keyword evidence="4" id="KW-0547">Nucleotide-binding</keyword>
<dbReference type="GO" id="GO:0004222">
    <property type="term" value="F:metalloendopeptidase activity"/>
    <property type="evidence" value="ECO:0007669"/>
    <property type="project" value="InterPro"/>
</dbReference>
<dbReference type="GO" id="GO:0008270">
    <property type="term" value="F:zinc ion binding"/>
    <property type="evidence" value="ECO:0007669"/>
    <property type="project" value="InterPro"/>
</dbReference>